<dbReference type="PIRSF" id="PIRSF010372">
    <property type="entry name" value="PaiB"/>
    <property type="match status" value="1"/>
</dbReference>
<proteinExistence type="predicted"/>
<reference evidence="1 2" key="1">
    <citation type="submission" date="2016-10" db="EMBL/GenBank/DDBJ databases">
        <authorList>
            <person name="de Groot N.N."/>
        </authorList>
    </citation>
    <scope>NUCLEOTIDE SEQUENCE [LARGE SCALE GENOMIC DNA]</scope>
    <source>
        <strain evidence="1 2">GAS232</strain>
    </source>
</reference>
<dbReference type="AlphaFoldDB" id="A0A1G7KG13"/>
<dbReference type="SUPFAM" id="SSF50475">
    <property type="entry name" value="FMN-binding split barrel"/>
    <property type="match status" value="1"/>
</dbReference>
<protein>
    <submittedName>
        <fullName evidence="1">Negative transcriptional regulator, PaiB family</fullName>
    </submittedName>
</protein>
<dbReference type="InterPro" id="IPR007396">
    <property type="entry name" value="TR_PAI2-type"/>
</dbReference>
<accession>A0A1G7KG13</accession>
<dbReference type="Gene3D" id="2.30.110.10">
    <property type="entry name" value="Electron Transport, Fmn-binding Protein, Chain A"/>
    <property type="match status" value="1"/>
</dbReference>
<dbReference type="PANTHER" id="PTHR35802:SF1">
    <property type="entry name" value="PROTEASE SYNTHASE AND SPORULATION PROTEIN PAI 2"/>
    <property type="match status" value="1"/>
</dbReference>
<evidence type="ECO:0000313" key="2">
    <source>
        <dbReference type="Proteomes" id="UP000182427"/>
    </source>
</evidence>
<sequence>MYLPPHFEMRDLPAIHEAIDSVGLANLVTWNGTELLATPLPLILVRDEGEFGTLYGHLAKANPQASAPVVGEALTLFAGVDAYITPSWYATKQETGKVVPTWNYDSIHAYGAPEFFQDEAGLLDLVTRLTQHHEGRIGGAWQVSDAPEDFIRGQLRGIVGFRMAITRLQGKRKMSQNRPLADREGVAAGLREQGRDDVADLIPLRK</sequence>
<gene>
    <name evidence="1" type="ORF">SAMN05444167_2172</name>
</gene>
<dbReference type="OrthoDB" id="9794948at2"/>
<evidence type="ECO:0000313" key="1">
    <source>
        <dbReference type="EMBL" id="SDF36132.1"/>
    </source>
</evidence>
<dbReference type="Pfam" id="PF04299">
    <property type="entry name" value="FMN_bind_2"/>
    <property type="match status" value="1"/>
</dbReference>
<dbReference type="EMBL" id="LT629690">
    <property type="protein sequence ID" value="SDF36132.1"/>
    <property type="molecule type" value="Genomic_DNA"/>
</dbReference>
<dbReference type="InterPro" id="IPR012349">
    <property type="entry name" value="Split_barrel_FMN-bd"/>
</dbReference>
<name>A0A1G7KG13_9BACT</name>
<dbReference type="PANTHER" id="PTHR35802">
    <property type="entry name" value="PROTEASE SYNTHASE AND SPORULATION PROTEIN PAI 2"/>
    <property type="match status" value="1"/>
</dbReference>
<keyword evidence="2" id="KW-1185">Reference proteome</keyword>
<dbReference type="Proteomes" id="UP000182427">
    <property type="component" value="Chromosome I"/>
</dbReference>
<organism evidence="1 2">
    <name type="scientific">Terriglobus roseus</name>
    <dbReference type="NCBI Taxonomy" id="392734"/>
    <lineage>
        <taxon>Bacteria</taxon>
        <taxon>Pseudomonadati</taxon>
        <taxon>Acidobacteriota</taxon>
        <taxon>Terriglobia</taxon>
        <taxon>Terriglobales</taxon>
        <taxon>Acidobacteriaceae</taxon>
        <taxon>Terriglobus</taxon>
    </lineage>
</organism>
<dbReference type="RefSeq" id="WP_083345147.1">
    <property type="nucleotide sequence ID" value="NZ_LT629690.1"/>
</dbReference>